<dbReference type="InterPro" id="IPR043153">
    <property type="entry name" value="DENN_C"/>
</dbReference>
<dbReference type="OrthoDB" id="285972at2759"/>
<evidence type="ECO:0000313" key="5">
    <source>
        <dbReference type="Proteomes" id="UP000009168"/>
    </source>
</evidence>
<dbReference type="InParanoid" id="I7M2M0"/>
<feature type="region of interest" description="Disordered" evidence="2">
    <location>
        <begin position="474"/>
        <end position="495"/>
    </location>
</feature>
<evidence type="ECO:0000313" key="4">
    <source>
        <dbReference type="EMBL" id="EAS00793.2"/>
    </source>
</evidence>
<gene>
    <name evidence="4" type="ORF">TTHERM_00307640</name>
</gene>
<dbReference type="Gene3D" id="3.40.50.11500">
    <property type="match status" value="1"/>
</dbReference>
<dbReference type="RefSeq" id="XP_001021038.2">
    <property type="nucleotide sequence ID" value="XM_001021038.2"/>
</dbReference>
<feature type="compositionally biased region" description="Low complexity" evidence="2">
    <location>
        <begin position="542"/>
        <end position="563"/>
    </location>
</feature>
<dbReference type="PANTHER" id="PTHR15288">
    <property type="entry name" value="DENN DOMAIN-CONTAINING PROTEIN 2"/>
    <property type="match status" value="1"/>
</dbReference>
<feature type="region of interest" description="Disordered" evidence="2">
    <location>
        <begin position="192"/>
        <end position="221"/>
    </location>
</feature>
<feature type="domain" description="cDENN" evidence="3">
    <location>
        <begin position="1146"/>
        <end position="1363"/>
    </location>
</feature>
<feature type="compositionally biased region" description="Low complexity" evidence="2">
    <location>
        <begin position="1402"/>
        <end position="1448"/>
    </location>
</feature>
<dbReference type="InterPro" id="IPR051942">
    <property type="entry name" value="DENN_domain_containing_2"/>
</dbReference>
<keyword evidence="1" id="KW-0175">Coiled coil</keyword>
<feature type="region of interest" description="Disordered" evidence="2">
    <location>
        <begin position="149"/>
        <end position="176"/>
    </location>
</feature>
<feature type="compositionally biased region" description="Polar residues" evidence="2">
    <location>
        <begin position="192"/>
        <end position="201"/>
    </location>
</feature>
<proteinExistence type="predicted"/>
<dbReference type="GeneID" id="7829328"/>
<dbReference type="PANTHER" id="PTHR15288:SF0">
    <property type="entry name" value="UDENN DOMAIN-CONTAINING PROTEIN"/>
    <property type="match status" value="1"/>
</dbReference>
<dbReference type="Proteomes" id="UP000009168">
    <property type="component" value="Unassembled WGS sequence"/>
</dbReference>
<feature type="region of interest" description="Disordered" evidence="2">
    <location>
        <begin position="1490"/>
        <end position="1514"/>
    </location>
</feature>
<dbReference type="KEGG" id="tet:TTHERM_00307640"/>
<dbReference type="SMART" id="SM00799">
    <property type="entry name" value="DENN"/>
    <property type="match status" value="1"/>
</dbReference>
<evidence type="ECO:0000256" key="2">
    <source>
        <dbReference type="SAM" id="MobiDB-lite"/>
    </source>
</evidence>
<feature type="region of interest" description="Disordered" evidence="2">
    <location>
        <begin position="1395"/>
        <end position="1448"/>
    </location>
</feature>
<dbReference type="InterPro" id="IPR001194">
    <property type="entry name" value="cDENN_dom"/>
</dbReference>
<feature type="coiled-coil region" evidence="1">
    <location>
        <begin position="27"/>
        <end position="110"/>
    </location>
</feature>
<dbReference type="EMBL" id="GG662608">
    <property type="protein sequence ID" value="EAS00793.2"/>
    <property type="molecule type" value="Genomic_DNA"/>
</dbReference>
<name>I7M2M0_TETTS</name>
<organism evidence="4 5">
    <name type="scientific">Tetrahymena thermophila (strain SB210)</name>
    <dbReference type="NCBI Taxonomy" id="312017"/>
    <lineage>
        <taxon>Eukaryota</taxon>
        <taxon>Sar</taxon>
        <taxon>Alveolata</taxon>
        <taxon>Ciliophora</taxon>
        <taxon>Intramacronucleata</taxon>
        <taxon>Oligohymenophorea</taxon>
        <taxon>Hymenostomatida</taxon>
        <taxon>Tetrahymenina</taxon>
        <taxon>Tetrahymenidae</taxon>
        <taxon>Tetrahymena</taxon>
    </lineage>
</organism>
<sequence>MNTKEGLSKDKDQQFIKSLLDASEKHNKNLSELIVILKKNIEEEKSKVQKLTKENVDLKKELQQKGLHLKKAEKEIIAFKQNEQKQNGIIKGLQDNLEKYRLQLNNYFLKSKVDESSSTSINSAVSIQNTDKSSITATNTQLKYNYSTFLNGQDGKENSTNQFTKKGNGKNNDFYKEVTDQANPSLTNVLSATSIQQSQSKASKHAVSKTPNQSDKENSSMITYGKHSLESNESKRKPFYSIHQSSSNSVYQNVLAGTKIKQNSSMSFNQEDSIQNNLQFQNQKISLNIEKCDNNLKDCSNLEIEKQQISNDNNSISLQKKKNTFYSSKSAVQSKTNLQVNQNSSQSTVIQSQIPLNYNQQQTQHTRQASDNINQKIYNQQIYKNLSPSHSQNSSYLSSNLNNPQNNILIQNDQIATLQYNQIKEDQQAQQQIIQKNLGVNSVMNYLSKAGQNPIFKANSIRKEKDFVNTAIGSNNKNANNVNNNNEQVNQNSNSSENDIKLIIVSNQSQIYSPNNKNKSQCDEQFENKNNKIENEKFEVKQGNQVSQVTQNQQNSFSNYQSSKPAQQQNNQFGKSKFIFQDQVYSTAAYNPNNQNQTQDFNTFEFNNQANVLNKKFSDVEIKSVGIDRLSSFSNKKQIEEQLKSPKFLQKDTIDQQFSKASQQYTNQKTGINSMYLKSRHESIGNSEGITYQLSNLNNLNRKSSNNDLALQQIMGQKTPTNAQAEMQQRSLSNQGKIVYYNNSKPKKEEDVTITVEDVLDTIANVEEDADEAANLENLSGSHFKFMMKTSCKNIRIKTEQYFSKIENPSLSTFNKKQKEFQIQQQQQQMDMPQFVQNNLAQNIQNYTSNQYDPYSNYNQITEQLINVDDLSNQYSYLYTNNPYCHTINQHTHETARLNTEEVSKSIYEKHQSVETYNQINNKMTNFKNQSQLSNLNCISISPSNNQSISAIQQVQVENVLERKIKNKYSIHEKKEPGKMKKYLEENQMTDIGNRIFEGLMIYGPDKQEINNLKPSQTKEVFSLTPQLYFKYPENSQIEKGREDVFQQFAFPFGVETQQIRLTDSLSQLNEIIFSNNMAEANNNCFVFAIKSEESYKFQKNKEGSIYKQNEHQELLDICNPSNLLYGICFRVKELVENGQNKNCWKTNKLFCFLTYYPFHRFFLDIISSMLNQMKMKRIEYFSRIQENIRHDPSALSKLENEFFYNFLNKECKELLEELKKIALPSISNRLQLNFNGECFSYQVPNREEAKHIEAEWGCSLVLSSFEKELFVNIFLSLLLEQSVVFVSSNSALLSSTMLLFHSLLKPFRWHHPLIFNLPNNFTHLMDIPVPILVGLNKDKTYVYQNNLAQKHENCLFVLLDENIELLNSDLVSHIQDSLFYQHLVEKVSNYFDDLERDNTDDSNNMNYSNQNDSSNNNMSNSQNSNYKEILSHSNNNTNNANSNSQINFSNNLLGSNTKKGNSIFQQQHNRSKSFIINAATDAFNTLLGSKNKNSKSNGPQSQQFINSNSTHRRKKTIITYPNHQEKTACMKILQTCSDFLIQNIIQQMPANPPYQSNNILNFEEIEKQMIKNLGKNDSFLHNLVKTQLFTVYAEEKYELNN</sequence>
<keyword evidence="5" id="KW-1185">Reference proteome</keyword>
<feature type="compositionally biased region" description="Polar residues" evidence="2">
    <location>
        <begin position="158"/>
        <end position="171"/>
    </location>
</feature>
<feature type="compositionally biased region" description="Polar residues" evidence="2">
    <location>
        <begin position="1490"/>
        <end position="1510"/>
    </location>
</feature>
<reference evidence="5" key="1">
    <citation type="journal article" date="2006" name="PLoS Biol.">
        <title>Macronuclear genome sequence of the ciliate Tetrahymena thermophila, a model eukaryote.</title>
        <authorList>
            <person name="Eisen J.A."/>
            <person name="Coyne R.S."/>
            <person name="Wu M."/>
            <person name="Wu D."/>
            <person name="Thiagarajan M."/>
            <person name="Wortman J.R."/>
            <person name="Badger J.H."/>
            <person name="Ren Q."/>
            <person name="Amedeo P."/>
            <person name="Jones K.M."/>
            <person name="Tallon L.J."/>
            <person name="Delcher A.L."/>
            <person name="Salzberg S.L."/>
            <person name="Silva J.C."/>
            <person name="Haas B.J."/>
            <person name="Majoros W.H."/>
            <person name="Farzad M."/>
            <person name="Carlton J.M."/>
            <person name="Smith R.K. Jr."/>
            <person name="Garg J."/>
            <person name="Pearlman R.E."/>
            <person name="Karrer K.M."/>
            <person name="Sun L."/>
            <person name="Manning G."/>
            <person name="Elde N.C."/>
            <person name="Turkewitz A.P."/>
            <person name="Asai D.J."/>
            <person name="Wilkes D.E."/>
            <person name="Wang Y."/>
            <person name="Cai H."/>
            <person name="Collins K."/>
            <person name="Stewart B.A."/>
            <person name="Lee S.R."/>
            <person name="Wilamowska K."/>
            <person name="Weinberg Z."/>
            <person name="Ruzzo W.L."/>
            <person name="Wloga D."/>
            <person name="Gaertig J."/>
            <person name="Frankel J."/>
            <person name="Tsao C.-C."/>
            <person name="Gorovsky M.A."/>
            <person name="Keeling P.J."/>
            <person name="Waller R.F."/>
            <person name="Patron N.J."/>
            <person name="Cherry J.M."/>
            <person name="Stover N.A."/>
            <person name="Krieger C.J."/>
            <person name="del Toro C."/>
            <person name="Ryder H.F."/>
            <person name="Williamson S.C."/>
            <person name="Barbeau R.A."/>
            <person name="Hamilton E.P."/>
            <person name="Orias E."/>
        </authorList>
    </citation>
    <scope>NUCLEOTIDE SEQUENCE [LARGE SCALE GENOMIC DNA]</scope>
    <source>
        <strain evidence="5">SB210</strain>
    </source>
</reference>
<dbReference type="Pfam" id="PF02141">
    <property type="entry name" value="DENN"/>
    <property type="match status" value="1"/>
</dbReference>
<accession>I7M2M0</accession>
<evidence type="ECO:0000259" key="3">
    <source>
        <dbReference type="SMART" id="SM00799"/>
    </source>
</evidence>
<evidence type="ECO:0000256" key="1">
    <source>
        <dbReference type="SAM" id="Coils"/>
    </source>
</evidence>
<protein>
    <submittedName>
        <fullName evidence="4">DENN (AEX-3) domain protein</fullName>
    </submittedName>
</protein>
<feature type="region of interest" description="Disordered" evidence="2">
    <location>
        <begin position="542"/>
        <end position="570"/>
    </location>
</feature>
<dbReference type="eggNOG" id="KOG3569">
    <property type="taxonomic scope" value="Eukaryota"/>
</dbReference>